<accession>A0A0A0JY11</accession>
<gene>
    <name evidence="3" type="ORF">N801_03265</name>
</gene>
<reference evidence="3 4" key="1">
    <citation type="submission" date="2013-08" db="EMBL/GenBank/DDBJ databases">
        <title>The genome sequence of Knoellia aerolata.</title>
        <authorList>
            <person name="Zhu W."/>
            <person name="Wang G."/>
        </authorList>
    </citation>
    <scope>NUCLEOTIDE SEQUENCE [LARGE SCALE GENOMIC DNA]</scope>
    <source>
        <strain evidence="3 4">DSM 18566</strain>
    </source>
</reference>
<feature type="domain" description="DUF2231" evidence="2">
    <location>
        <begin position="42"/>
        <end position="166"/>
    </location>
</feature>
<organism evidence="3 4">
    <name type="scientific">Knoellia aerolata DSM 18566</name>
    <dbReference type="NCBI Taxonomy" id="1385519"/>
    <lineage>
        <taxon>Bacteria</taxon>
        <taxon>Bacillati</taxon>
        <taxon>Actinomycetota</taxon>
        <taxon>Actinomycetes</taxon>
        <taxon>Micrococcales</taxon>
        <taxon>Intrasporangiaceae</taxon>
        <taxon>Knoellia</taxon>
    </lineage>
</organism>
<dbReference type="AlphaFoldDB" id="A0A0A0JY11"/>
<dbReference type="Proteomes" id="UP000030013">
    <property type="component" value="Unassembled WGS sequence"/>
</dbReference>
<feature type="transmembrane region" description="Helical" evidence="1">
    <location>
        <begin position="109"/>
        <end position="128"/>
    </location>
</feature>
<keyword evidence="1" id="KW-0472">Membrane</keyword>
<evidence type="ECO:0000313" key="4">
    <source>
        <dbReference type="Proteomes" id="UP000030013"/>
    </source>
</evidence>
<dbReference type="STRING" id="1385519.N801_03265"/>
<keyword evidence="1" id="KW-1133">Transmembrane helix</keyword>
<feature type="transmembrane region" description="Helical" evidence="1">
    <location>
        <begin position="78"/>
        <end position="97"/>
    </location>
</feature>
<evidence type="ECO:0000256" key="1">
    <source>
        <dbReference type="SAM" id="Phobius"/>
    </source>
</evidence>
<feature type="transmembrane region" description="Helical" evidence="1">
    <location>
        <begin position="135"/>
        <end position="154"/>
    </location>
</feature>
<name>A0A0A0JY11_9MICO</name>
<dbReference type="eggNOG" id="COG4244">
    <property type="taxonomic scope" value="Bacteria"/>
</dbReference>
<dbReference type="InterPro" id="IPR019251">
    <property type="entry name" value="DUF2231_TM"/>
</dbReference>
<comment type="caution">
    <text evidence="3">The sequence shown here is derived from an EMBL/GenBank/DDBJ whole genome shotgun (WGS) entry which is preliminary data.</text>
</comment>
<protein>
    <recommendedName>
        <fullName evidence="2">DUF2231 domain-containing protein</fullName>
    </recommendedName>
</protein>
<evidence type="ECO:0000259" key="2">
    <source>
        <dbReference type="Pfam" id="PF09990"/>
    </source>
</evidence>
<keyword evidence="4" id="KW-1185">Reference proteome</keyword>
<proteinExistence type="predicted"/>
<sequence>MTATQRLEQATALDGPRRFYGMLARPLERWSGSELLRSGLVGHALHPVLTDVPLGCWTAASILDLGGRPSDRQASRRLVGAGLAAVGPTAVTGLAEWARTGREAQRVGALHGALNVVATSLYLTSYVARGRRRHGLGVATALAGAAVAGASAYLGGHLTTARKVGSRDPAYASDRVQDELGSTVAGS</sequence>
<keyword evidence="1" id="KW-0812">Transmembrane</keyword>
<dbReference type="EMBL" id="AVPL01000009">
    <property type="protein sequence ID" value="KGN42048.1"/>
    <property type="molecule type" value="Genomic_DNA"/>
</dbReference>
<evidence type="ECO:0000313" key="3">
    <source>
        <dbReference type="EMBL" id="KGN42048.1"/>
    </source>
</evidence>
<dbReference type="Pfam" id="PF09990">
    <property type="entry name" value="DUF2231"/>
    <property type="match status" value="1"/>
</dbReference>